<keyword evidence="4 7" id="KW-0812">Transmembrane</keyword>
<feature type="transmembrane region" description="Helical" evidence="7">
    <location>
        <begin position="6"/>
        <end position="24"/>
    </location>
</feature>
<comment type="caution">
    <text evidence="8">The sequence shown here is derived from an EMBL/GenBank/DDBJ whole genome shotgun (WGS) entry which is preliminary data.</text>
</comment>
<accession>X1H7Q2</accession>
<keyword evidence="6 7" id="KW-0472">Membrane</keyword>
<feature type="transmembrane region" description="Helical" evidence="7">
    <location>
        <begin position="191"/>
        <end position="211"/>
    </location>
</feature>
<keyword evidence="3" id="KW-1003">Cell membrane</keyword>
<name>X1H7Q2_9ZZZZ</name>
<comment type="subcellular location">
    <subcellularLocation>
        <location evidence="1">Cell membrane</location>
        <topology evidence="1">Multi-pass membrane protein</topology>
    </subcellularLocation>
</comment>
<evidence type="ECO:0000256" key="3">
    <source>
        <dbReference type="ARBA" id="ARBA00022475"/>
    </source>
</evidence>
<evidence type="ECO:0000313" key="8">
    <source>
        <dbReference type="EMBL" id="GAH65422.1"/>
    </source>
</evidence>
<dbReference type="PANTHER" id="PTHR43299">
    <property type="entry name" value="UPF0718 PROTEIN YRAQ"/>
    <property type="match status" value="1"/>
</dbReference>
<protein>
    <recommendedName>
        <fullName evidence="9">Permease</fullName>
    </recommendedName>
</protein>
<feature type="transmembrane region" description="Helical" evidence="7">
    <location>
        <begin position="120"/>
        <end position="140"/>
    </location>
</feature>
<evidence type="ECO:0000256" key="4">
    <source>
        <dbReference type="ARBA" id="ARBA00022692"/>
    </source>
</evidence>
<evidence type="ECO:0000256" key="5">
    <source>
        <dbReference type="ARBA" id="ARBA00022989"/>
    </source>
</evidence>
<keyword evidence="5 7" id="KW-1133">Transmembrane helix</keyword>
<feature type="transmembrane region" description="Helical" evidence="7">
    <location>
        <begin position="146"/>
        <end position="167"/>
    </location>
</feature>
<reference evidence="8" key="1">
    <citation type="journal article" date="2014" name="Front. Microbiol.">
        <title>High frequency of phylogenetically diverse reductive dehalogenase-homologous genes in deep subseafloor sedimentary metagenomes.</title>
        <authorList>
            <person name="Kawai M."/>
            <person name="Futagami T."/>
            <person name="Toyoda A."/>
            <person name="Takaki Y."/>
            <person name="Nishi S."/>
            <person name="Hori S."/>
            <person name="Arai W."/>
            <person name="Tsubouchi T."/>
            <person name="Morono Y."/>
            <person name="Uchiyama I."/>
            <person name="Ito T."/>
            <person name="Fujiyama A."/>
            <person name="Inagaki F."/>
            <person name="Takami H."/>
        </authorList>
    </citation>
    <scope>NUCLEOTIDE SEQUENCE</scope>
    <source>
        <strain evidence="8">Expedition CK06-06</strain>
    </source>
</reference>
<dbReference type="InterPro" id="IPR005524">
    <property type="entry name" value="DUF318"/>
</dbReference>
<feature type="non-terminal residue" evidence="8">
    <location>
        <position position="252"/>
    </location>
</feature>
<sequence length="252" mass="27265">MNREWKVFAALVTIFVVAYALPLGNPKIQKAIQEAFRLLQWYARNHTLACVVPALFIAGAIITFLSKNSVMRYLGPKANPVLAYAVASVAGCVLAVCSCSVLPMFAGIYKLGAGLGPASAFLYSGPAINILAIFLSARVLGFSIGAGRFIGAVVFAVVIGLIMAMVFRRGERAKAEAALQMPEPEKPRRHIGKTAIFLACMILFLVFSDWFNPGNVVVKTNDGRQFKAVVIHETKDAIRFQLEQDLGSDKVG</sequence>
<proteinExistence type="inferred from homology"/>
<evidence type="ECO:0000256" key="6">
    <source>
        <dbReference type="ARBA" id="ARBA00023136"/>
    </source>
</evidence>
<evidence type="ECO:0000256" key="1">
    <source>
        <dbReference type="ARBA" id="ARBA00004651"/>
    </source>
</evidence>
<evidence type="ECO:0008006" key="9">
    <source>
        <dbReference type="Google" id="ProtNLM"/>
    </source>
</evidence>
<comment type="similarity">
    <text evidence="2">Belongs to the UPF0718 family.</text>
</comment>
<feature type="transmembrane region" description="Helical" evidence="7">
    <location>
        <begin position="85"/>
        <end position="108"/>
    </location>
</feature>
<evidence type="ECO:0000256" key="2">
    <source>
        <dbReference type="ARBA" id="ARBA00006386"/>
    </source>
</evidence>
<dbReference type="AlphaFoldDB" id="X1H7Q2"/>
<dbReference type="PANTHER" id="PTHR43299:SF1">
    <property type="entry name" value="UPF0718 PROTEIN YRAQ"/>
    <property type="match status" value="1"/>
</dbReference>
<dbReference type="EMBL" id="BARU01027989">
    <property type="protein sequence ID" value="GAH65422.1"/>
    <property type="molecule type" value="Genomic_DNA"/>
</dbReference>
<organism evidence="8">
    <name type="scientific">marine sediment metagenome</name>
    <dbReference type="NCBI Taxonomy" id="412755"/>
    <lineage>
        <taxon>unclassified sequences</taxon>
        <taxon>metagenomes</taxon>
        <taxon>ecological metagenomes</taxon>
    </lineage>
</organism>
<evidence type="ECO:0000256" key="7">
    <source>
        <dbReference type="SAM" id="Phobius"/>
    </source>
</evidence>
<gene>
    <name evidence="8" type="ORF">S03H2_44734</name>
</gene>
<dbReference type="GO" id="GO:0005886">
    <property type="term" value="C:plasma membrane"/>
    <property type="evidence" value="ECO:0007669"/>
    <property type="project" value="UniProtKB-SubCell"/>
</dbReference>
<dbReference type="Pfam" id="PF03773">
    <property type="entry name" value="ArsP_1"/>
    <property type="match status" value="1"/>
</dbReference>
<feature type="transmembrane region" description="Helical" evidence="7">
    <location>
        <begin position="45"/>
        <end position="65"/>
    </location>
</feature>